<keyword evidence="2" id="KW-0472">Membrane</keyword>
<evidence type="ECO:0000313" key="4">
    <source>
        <dbReference type="Proteomes" id="UP000654075"/>
    </source>
</evidence>
<evidence type="ECO:0000256" key="1">
    <source>
        <dbReference type="SAM" id="MobiDB-lite"/>
    </source>
</evidence>
<organism evidence="3 4">
    <name type="scientific">Polarella glacialis</name>
    <name type="common">Dinoflagellate</name>
    <dbReference type="NCBI Taxonomy" id="89957"/>
    <lineage>
        <taxon>Eukaryota</taxon>
        <taxon>Sar</taxon>
        <taxon>Alveolata</taxon>
        <taxon>Dinophyceae</taxon>
        <taxon>Suessiales</taxon>
        <taxon>Suessiaceae</taxon>
        <taxon>Polarella</taxon>
    </lineage>
</organism>
<accession>A0A813EJ57</accession>
<dbReference type="Proteomes" id="UP000654075">
    <property type="component" value="Unassembled WGS sequence"/>
</dbReference>
<dbReference type="EMBL" id="CAJNNV010010304">
    <property type="protein sequence ID" value="CAE8598480.1"/>
    <property type="molecule type" value="Genomic_DNA"/>
</dbReference>
<evidence type="ECO:0000313" key="3">
    <source>
        <dbReference type="EMBL" id="CAE8598480.1"/>
    </source>
</evidence>
<sequence length="140" mass="14112">MPEPGYELALEEAESSEVKSQGSCRGAEVPQGRGSAELVLSSRLVLGLLGLSVAVGALLGGSAVSLLWPPSMTVAHPGAEGSGGAGVEGAASSQPQTTARSQLSASGVALRCHRRCCCLCCKLLQIVVVVVVFVVVVALL</sequence>
<keyword evidence="2" id="KW-1133">Transmembrane helix</keyword>
<feature type="region of interest" description="Disordered" evidence="1">
    <location>
        <begin position="1"/>
        <end position="30"/>
    </location>
</feature>
<gene>
    <name evidence="3" type="ORF">PGLA1383_LOCUS16886</name>
</gene>
<name>A0A813EJ57_POLGL</name>
<feature type="transmembrane region" description="Helical" evidence="2">
    <location>
        <begin position="119"/>
        <end position="139"/>
    </location>
</feature>
<keyword evidence="2" id="KW-0812">Transmembrane</keyword>
<proteinExistence type="predicted"/>
<keyword evidence="4" id="KW-1185">Reference proteome</keyword>
<evidence type="ECO:0000256" key="2">
    <source>
        <dbReference type="SAM" id="Phobius"/>
    </source>
</evidence>
<comment type="caution">
    <text evidence="3">The sequence shown here is derived from an EMBL/GenBank/DDBJ whole genome shotgun (WGS) entry which is preliminary data.</text>
</comment>
<protein>
    <submittedName>
        <fullName evidence="3">Uncharacterized protein</fullName>
    </submittedName>
</protein>
<reference evidence="3" key="1">
    <citation type="submission" date="2021-02" db="EMBL/GenBank/DDBJ databases">
        <authorList>
            <person name="Dougan E. K."/>
            <person name="Rhodes N."/>
            <person name="Thang M."/>
            <person name="Chan C."/>
        </authorList>
    </citation>
    <scope>NUCLEOTIDE SEQUENCE</scope>
</reference>
<dbReference type="AlphaFoldDB" id="A0A813EJ57"/>
<feature type="transmembrane region" description="Helical" evidence="2">
    <location>
        <begin position="44"/>
        <end position="68"/>
    </location>
</feature>